<dbReference type="UniPathway" id="UPA00908">
    <property type="reaction ID" value="UER00884"/>
</dbReference>
<accession>D2MPU1</accession>
<dbReference type="InterPro" id="IPR007685">
    <property type="entry name" value="RelA_SpoT"/>
</dbReference>
<dbReference type="SUPFAM" id="SSF81301">
    <property type="entry name" value="Nucleotidyltransferase"/>
    <property type="match status" value="1"/>
</dbReference>
<gene>
    <name evidence="3" type="ORF">HMPREF9013_0328</name>
</gene>
<sequence length="445" mass="53275">MNLALFQYVDDVLSLYKQRRALYVEVKDQLESFFEKTDLGDGIVSYPSRLKSEKSLKEKLIRQEFFSKFSNAQETLSQLSDLIGLTIQVQFIRHEISIFENLFHLFLPCDNGLYQSKDCENLYLNLHAPQPQSQKNGYPIYRIDGYYRIQDEMVRFEVQIKAMVHQFWADIEHEVIYKNSDYIMYDQFNRNMLAAIRDNLEVMDHQLELIYSEIFQGESASLGLDEIHFKVFLAKSLNELVKKNMEKGLGFSTDFQKPSSTIAQMIFIQEFIQREQKEFLMLDYLERLDELKQGEIDFKKSFLLEEATNLEDGFLMEMVPYLYRKANVNFHWHVFFRMIFAVQKEENITCFVRSIRMIERLIVQDQWLKEKLDKAYGQDSNRMNQEMRRTLGRAMCEIDDIRCFYEENLLKISRIFQNKLEIMIQEKRDLAWFDIELKEEIAQQI</sequence>
<dbReference type="SMART" id="SM00954">
    <property type="entry name" value="RelA_SpoT"/>
    <property type="match status" value="1"/>
</dbReference>
<comment type="caution">
    <text evidence="3">The sequence shown here is derived from an EMBL/GenBank/DDBJ whole genome shotgun (WGS) entry which is preliminary data.</text>
</comment>
<dbReference type="Gene3D" id="3.30.460.10">
    <property type="entry name" value="Beta Polymerase, domain 2"/>
    <property type="match status" value="1"/>
</dbReference>
<dbReference type="RefSeq" id="WP_006627404.1">
    <property type="nucleotide sequence ID" value="NZ_ADFR01000014.1"/>
</dbReference>
<name>D2MPU1_9FIRM</name>
<keyword evidence="4" id="KW-1185">Reference proteome</keyword>
<reference evidence="4" key="1">
    <citation type="submission" date="2009-12" db="EMBL/GenBank/DDBJ databases">
        <title>Sequence of Clostridiales genomosp. BVAB3 str. UPII9-5.</title>
        <authorList>
            <person name="Madupu R."/>
            <person name="Durkin A.S."/>
            <person name="Torralba M."/>
            <person name="Methe B."/>
            <person name="Sutton G.G."/>
            <person name="Strausberg R.L."/>
            <person name="Nelson K.E."/>
        </authorList>
    </citation>
    <scope>NUCLEOTIDE SEQUENCE [LARGE SCALE GENOMIC DNA]</scope>
    <source>
        <strain evidence="4">W1219</strain>
    </source>
</reference>
<dbReference type="AlphaFoldDB" id="D2MPU1"/>
<organism evidence="3 4">
    <name type="scientific">Bulleidia extructa W1219</name>
    <dbReference type="NCBI Taxonomy" id="679192"/>
    <lineage>
        <taxon>Bacteria</taxon>
        <taxon>Bacillati</taxon>
        <taxon>Bacillota</taxon>
        <taxon>Erysipelotrichia</taxon>
        <taxon>Erysipelotrichales</taxon>
        <taxon>Erysipelotrichaceae</taxon>
        <taxon>Bulleidia</taxon>
    </lineage>
</organism>
<dbReference type="PANTHER" id="PTHR41773:SF1">
    <property type="entry name" value="RELA_SPOT DOMAIN-CONTAINING PROTEIN"/>
    <property type="match status" value="1"/>
</dbReference>
<evidence type="ECO:0000256" key="1">
    <source>
        <dbReference type="ARBA" id="ARBA00004976"/>
    </source>
</evidence>
<evidence type="ECO:0000313" key="3">
    <source>
        <dbReference type="EMBL" id="EFC05394.1"/>
    </source>
</evidence>
<dbReference type="InterPro" id="IPR043519">
    <property type="entry name" value="NT_sf"/>
</dbReference>
<comment type="pathway">
    <text evidence="1">Purine metabolism; ppGpp biosynthesis; ppGpp from GTP: step 1/2.</text>
</comment>
<dbReference type="GO" id="GO:0015970">
    <property type="term" value="P:guanosine tetraphosphate biosynthetic process"/>
    <property type="evidence" value="ECO:0007669"/>
    <property type="project" value="UniProtKB-UniPathway"/>
</dbReference>
<protein>
    <submittedName>
        <fullName evidence="3">RelA/SpoT domain protein</fullName>
    </submittedName>
</protein>
<dbReference type="OrthoDB" id="1694513at2"/>
<proteinExistence type="predicted"/>
<feature type="domain" description="RelA/SpoT" evidence="2">
    <location>
        <begin position="48"/>
        <end position="183"/>
    </location>
</feature>
<dbReference type="PANTHER" id="PTHR41773">
    <property type="entry name" value="GTP PYROPHOSPHATASE-RELATED"/>
    <property type="match status" value="1"/>
</dbReference>
<dbReference type="STRING" id="679192.HMPREF9013_0328"/>
<evidence type="ECO:0000313" key="4">
    <source>
        <dbReference type="Proteomes" id="UP000005017"/>
    </source>
</evidence>
<dbReference type="eggNOG" id="COG2357">
    <property type="taxonomic scope" value="Bacteria"/>
</dbReference>
<dbReference type="Pfam" id="PF04607">
    <property type="entry name" value="RelA_SpoT"/>
    <property type="match status" value="1"/>
</dbReference>
<dbReference type="EMBL" id="ADFR01000014">
    <property type="protein sequence ID" value="EFC05394.1"/>
    <property type="molecule type" value="Genomic_DNA"/>
</dbReference>
<dbReference type="Proteomes" id="UP000005017">
    <property type="component" value="Unassembled WGS sequence"/>
</dbReference>
<evidence type="ECO:0000259" key="2">
    <source>
        <dbReference type="SMART" id="SM00954"/>
    </source>
</evidence>